<reference evidence="3 5" key="1">
    <citation type="submission" date="2018-03" db="EMBL/GenBank/DDBJ databases">
        <title>Genomic Encyclopedia of Archaeal and Bacterial Type Strains, Phase II (KMG-II): from individual species to whole genera.</title>
        <authorList>
            <person name="Goeker M."/>
        </authorList>
    </citation>
    <scope>NUCLEOTIDE SEQUENCE [LARGE SCALE GENOMIC DNA]</scope>
    <source>
        <strain evidence="3 5">DSM 21548</strain>
    </source>
</reference>
<name>A0A2P8GZC7_9MICO</name>
<dbReference type="GO" id="GO:0016787">
    <property type="term" value="F:hydrolase activity"/>
    <property type="evidence" value="ECO:0007669"/>
    <property type="project" value="UniProtKB-KW"/>
</dbReference>
<evidence type="ECO:0000259" key="2">
    <source>
        <dbReference type="Pfam" id="PF12695"/>
    </source>
</evidence>
<dbReference type="Proteomes" id="UP000268291">
    <property type="component" value="Unassembled WGS sequence"/>
</dbReference>
<keyword evidence="1" id="KW-0812">Transmembrane</keyword>
<dbReference type="EMBL" id="PYAU01000001">
    <property type="protein sequence ID" value="PSL39324.1"/>
    <property type="molecule type" value="Genomic_DNA"/>
</dbReference>
<keyword evidence="3" id="KW-0378">Hydrolase</keyword>
<dbReference type="Gene3D" id="3.40.50.1820">
    <property type="entry name" value="alpha/beta hydrolase"/>
    <property type="match status" value="1"/>
</dbReference>
<dbReference type="RefSeq" id="WP_106564206.1">
    <property type="nucleotide sequence ID" value="NZ_PYAU01000001.1"/>
</dbReference>
<dbReference type="EMBL" id="RZGY01000001">
    <property type="protein sequence ID" value="RUQ86257.1"/>
    <property type="molecule type" value="Genomic_DNA"/>
</dbReference>
<dbReference type="SUPFAM" id="SSF53474">
    <property type="entry name" value="alpha/beta-Hydrolases"/>
    <property type="match status" value="1"/>
</dbReference>
<proteinExistence type="predicted"/>
<dbReference type="AlphaFoldDB" id="A0A2P8GZC7"/>
<dbReference type="InterPro" id="IPR029059">
    <property type="entry name" value="AB_hydrolase_5"/>
</dbReference>
<dbReference type="InterPro" id="IPR029058">
    <property type="entry name" value="AB_hydrolase_fold"/>
</dbReference>
<keyword evidence="1" id="KW-0472">Membrane</keyword>
<protein>
    <submittedName>
        <fullName evidence="3 4">Alpha/beta hydrolase</fullName>
    </submittedName>
</protein>
<reference evidence="4 6" key="2">
    <citation type="submission" date="2018-12" db="EMBL/GenBank/DDBJ databases">
        <authorList>
            <person name="hu s."/>
            <person name="Xu Y."/>
            <person name="Xu B."/>
            <person name="Li F."/>
        </authorList>
    </citation>
    <scope>NUCLEOTIDE SEQUENCE [LARGE SCALE GENOMIC DNA]</scope>
    <source>
        <strain evidence="4 6">KSW2-17</strain>
    </source>
</reference>
<dbReference type="Pfam" id="PF12695">
    <property type="entry name" value="Abhydrolase_5"/>
    <property type="match status" value="1"/>
</dbReference>
<evidence type="ECO:0000313" key="3">
    <source>
        <dbReference type="EMBL" id="PSL39324.1"/>
    </source>
</evidence>
<feature type="domain" description="Alpha/beta hydrolase fold-5" evidence="2">
    <location>
        <begin position="79"/>
        <end position="240"/>
    </location>
</feature>
<evidence type="ECO:0000313" key="5">
    <source>
        <dbReference type="Proteomes" id="UP000241203"/>
    </source>
</evidence>
<keyword evidence="1" id="KW-1133">Transmembrane helix</keyword>
<gene>
    <name evidence="3" type="ORF">CLV49_2958</name>
    <name evidence="4" type="ORF">ELQ93_04460</name>
</gene>
<evidence type="ECO:0000313" key="4">
    <source>
        <dbReference type="EMBL" id="RUQ86257.1"/>
    </source>
</evidence>
<evidence type="ECO:0000313" key="6">
    <source>
        <dbReference type="Proteomes" id="UP000268291"/>
    </source>
</evidence>
<sequence length="254" mass="26531">MTTVQPAPHRIRRRIVRTLLAVVLVIVLVVVVFLAWANTVMGGDREAALEVWTNDAIEVAETEHSFVLAPTGDRSGEGLVFIPGAKVDPFAYARTLAGVVEDAGVTVVITKPTLNLAFFDTRPLSTFTADAPDVDAWAVGGHSLGGVRACQLADGDPSVDVTGLVFFGSYCANDISASAIDVLSISGTADGLTTPEDVESAAPLLPADTTFVEIEGGNHADFGDYGVQPGDGESTIPRDDARAAITDALVGFFD</sequence>
<organism evidence="3 5">
    <name type="scientific">Labedella gwakjiensis</name>
    <dbReference type="NCBI Taxonomy" id="390269"/>
    <lineage>
        <taxon>Bacteria</taxon>
        <taxon>Bacillati</taxon>
        <taxon>Actinomycetota</taxon>
        <taxon>Actinomycetes</taxon>
        <taxon>Micrococcales</taxon>
        <taxon>Microbacteriaceae</taxon>
        <taxon>Labedella</taxon>
    </lineage>
</organism>
<feature type="transmembrane region" description="Helical" evidence="1">
    <location>
        <begin position="18"/>
        <end position="37"/>
    </location>
</feature>
<keyword evidence="6" id="KW-1185">Reference proteome</keyword>
<dbReference type="OrthoDB" id="9780932at2"/>
<comment type="caution">
    <text evidence="3">The sequence shown here is derived from an EMBL/GenBank/DDBJ whole genome shotgun (WGS) entry which is preliminary data.</text>
</comment>
<dbReference type="Proteomes" id="UP000241203">
    <property type="component" value="Unassembled WGS sequence"/>
</dbReference>
<evidence type="ECO:0000256" key="1">
    <source>
        <dbReference type="SAM" id="Phobius"/>
    </source>
</evidence>
<accession>A0A2P8GZC7</accession>